<proteinExistence type="inferred from homology"/>
<evidence type="ECO:0000256" key="2">
    <source>
        <dbReference type="ARBA" id="ARBA00010663"/>
    </source>
</evidence>
<gene>
    <name evidence="13" type="ORF">Zmor_011185</name>
</gene>
<dbReference type="Gene3D" id="1.20.1070.10">
    <property type="entry name" value="Rhodopsin 7-helix transmembrane proteins"/>
    <property type="match status" value="1"/>
</dbReference>
<dbReference type="Pfam" id="PF00001">
    <property type="entry name" value="7tm_1"/>
    <property type="match status" value="1"/>
</dbReference>
<feature type="transmembrane region" description="Helical" evidence="11">
    <location>
        <begin position="221"/>
        <end position="243"/>
    </location>
</feature>
<organism evidence="13 14">
    <name type="scientific">Zophobas morio</name>
    <dbReference type="NCBI Taxonomy" id="2755281"/>
    <lineage>
        <taxon>Eukaryota</taxon>
        <taxon>Metazoa</taxon>
        <taxon>Ecdysozoa</taxon>
        <taxon>Arthropoda</taxon>
        <taxon>Hexapoda</taxon>
        <taxon>Insecta</taxon>
        <taxon>Pterygota</taxon>
        <taxon>Neoptera</taxon>
        <taxon>Endopterygota</taxon>
        <taxon>Coleoptera</taxon>
        <taxon>Polyphaga</taxon>
        <taxon>Cucujiformia</taxon>
        <taxon>Tenebrionidae</taxon>
        <taxon>Zophobas</taxon>
    </lineage>
</organism>
<evidence type="ECO:0000256" key="4">
    <source>
        <dbReference type="ARBA" id="ARBA00022692"/>
    </source>
</evidence>
<reference evidence="13" key="1">
    <citation type="journal article" date="2023" name="G3 (Bethesda)">
        <title>Whole genome assemblies of Zophobas morio and Tenebrio molitor.</title>
        <authorList>
            <person name="Kaur S."/>
            <person name="Stinson S.A."/>
            <person name="diCenzo G.C."/>
        </authorList>
    </citation>
    <scope>NUCLEOTIDE SEQUENCE</scope>
    <source>
        <strain evidence="13">QUZm001</strain>
    </source>
</reference>
<protein>
    <recommendedName>
        <fullName evidence="12">G-protein coupled receptors family 1 profile domain-containing protein</fullName>
    </recommendedName>
</protein>
<sequence length="365" mass="41591">MANDTLSSYIGSGFWVTVFCIIIFFAVVGNVLTLLAIIASRQLSSMISNQFIFSLAISDLLVGLSVPYHMCFYLVHSFGESKDRCLLRFVLISFGCSSSILNLFVVATDRYSAVVHPLRYNRCMTRGTSLFLASLVWIFSLSLSTVLIYWNSWNKETCDVNIIPSVYFTFVLTPLFILIWGIMLLIYIKIWREASRHAKRIRSATNLHNSNSINDTKSIQVVMLTLGCFSICWMPYFIVTTYFRITSQSIQFSLSYEIAFTMAVCNSGMNPVIYAWKNSSFREAFWCLLTCHSPNKATKKTNYITNHVPSSKKSSMTNETERGHDNVVAQIDIDVEMNRQNHKDYDEHECSVSTEMTTVHAATWS</sequence>
<dbReference type="PANTHER" id="PTHR24249:SF414">
    <property type="entry name" value="LP14436P"/>
    <property type="match status" value="1"/>
</dbReference>
<evidence type="ECO:0000256" key="6">
    <source>
        <dbReference type="ARBA" id="ARBA00023040"/>
    </source>
</evidence>
<evidence type="ECO:0000256" key="10">
    <source>
        <dbReference type="RuleBase" id="RU000688"/>
    </source>
</evidence>
<dbReference type="GO" id="GO:0005886">
    <property type="term" value="C:plasma membrane"/>
    <property type="evidence" value="ECO:0007669"/>
    <property type="project" value="UniProtKB-SubCell"/>
</dbReference>
<keyword evidence="5 11" id="KW-1133">Transmembrane helix</keyword>
<dbReference type="CDD" id="cd00637">
    <property type="entry name" value="7tm_classA_rhodopsin-like"/>
    <property type="match status" value="1"/>
</dbReference>
<feature type="domain" description="G-protein coupled receptors family 1 profile" evidence="12">
    <location>
        <begin position="29"/>
        <end position="274"/>
    </location>
</feature>
<feature type="transmembrane region" description="Helical" evidence="11">
    <location>
        <begin position="87"/>
        <end position="108"/>
    </location>
</feature>
<name>A0AA38IPS5_9CUCU</name>
<comment type="caution">
    <text evidence="13">The sequence shown here is derived from an EMBL/GenBank/DDBJ whole genome shotgun (WGS) entry which is preliminary data.</text>
</comment>
<feature type="transmembrane region" description="Helical" evidence="11">
    <location>
        <begin position="12"/>
        <end position="39"/>
    </location>
</feature>
<evidence type="ECO:0000259" key="12">
    <source>
        <dbReference type="PROSITE" id="PS50262"/>
    </source>
</evidence>
<keyword evidence="3" id="KW-1003">Cell membrane</keyword>
<dbReference type="PROSITE" id="PS00237">
    <property type="entry name" value="G_PROTEIN_RECEP_F1_1"/>
    <property type="match status" value="1"/>
</dbReference>
<evidence type="ECO:0000313" key="14">
    <source>
        <dbReference type="Proteomes" id="UP001168821"/>
    </source>
</evidence>
<evidence type="ECO:0000256" key="8">
    <source>
        <dbReference type="ARBA" id="ARBA00023170"/>
    </source>
</evidence>
<keyword evidence="6 10" id="KW-0297">G-protein coupled receptor</keyword>
<evidence type="ECO:0000256" key="1">
    <source>
        <dbReference type="ARBA" id="ARBA00004651"/>
    </source>
</evidence>
<dbReference type="InterPro" id="IPR000276">
    <property type="entry name" value="GPCR_Rhodpsn"/>
</dbReference>
<dbReference type="SUPFAM" id="SSF81321">
    <property type="entry name" value="Family A G protein-coupled receptor-like"/>
    <property type="match status" value="1"/>
</dbReference>
<evidence type="ECO:0000313" key="13">
    <source>
        <dbReference type="EMBL" id="KAJ3659500.1"/>
    </source>
</evidence>
<evidence type="ECO:0000256" key="5">
    <source>
        <dbReference type="ARBA" id="ARBA00022989"/>
    </source>
</evidence>
<dbReference type="InterPro" id="IPR050569">
    <property type="entry name" value="TAAR"/>
</dbReference>
<dbReference type="InterPro" id="IPR017452">
    <property type="entry name" value="GPCR_Rhodpsn_7TM"/>
</dbReference>
<accession>A0AA38IPS5</accession>
<keyword evidence="8 10" id="KW-0675">Receptor</keyword>
<evidence type="ECO:0000256" key="3">
    <source>
        <dbReference type="ARBA" id="ARBA00022475"/>
    </source>
</evidence>
<evidence type="ECO:0000256" key="9">
    <source>
        <dbReference type="ARBA" id="ARBA00023224"/>
    </source>
</evidence>
<keyword evidence="14" id="KW-1185">Reference proteome</keyword>
<dbReference type="EMBL" id="JALNTZ010000003">
    <property type="protein sequence ID" value="KAJ3659500.1"/>
    <property type="molecule type" value="Genomic_DNA"/>
</dbReference>
<feature type="transmembrane region" description="Helical" evidence="11">
    <location>
        <begin position="162"/>
        <end position="188"/>
    </location>
</feature>
<keyword evidence="9 10" id="KW-0807">Transducer</keyword>
<dbReference type="PANTHER" id="PTHR24249">
    <property type="entry name" value="HISTAMINE RECEPTOR-RELATED G-PROTEIN COUPLED RECEPTOR"/>
    <property type="match status" value="1"/>
</dbReference>
<dbReference type="PRINTS" id="PR00237">
    <property type="entry name" value="GPCRRHODOPSN"/>
</dbReference>
<dbReference type="GO" id="GO:0004930">
    <property type="term" value="F:G protein-coupled receptor activity"/>
    <property type="evidence" value="ECO:0007669"/>
    <property type="project" value="UniProtKB-KW"/>
</dbReference>
<dbReference type="PROSITE" id="PS50262">
    <property type="entry name" value="G_PROTEIN_RECEP_F1_2"/>
    <property type="match status" value="1"/>
</dbReference>
<keyword evidence="7 11" id="KW-0472">Membrane</keyword>
<comment type="similarity">
    <text evidence="2 10">Belongs to the G-protein coupled receptor 1 family.</text>
</comment>
<feature type="transmembrane region" description="Helical" evidence="11">
    <location>
        <begin position="51"/>
        <end position="75"/>
    </location>
</feature>
<dbReference type="Proteomes" id="UP001168821">
    <property type="component" value="Unassembled WGS sequence"/>
</dbReference>
<evidence type="ECO:0000256" key="11">
    <source>
        <dbReference type="SAM" id="Phobius"/>
    </source>
</evidence>
<dbReference type="AlphaFoldDB" id="A0AA38IPS5"/>
<evidence type="ECO:0000256" key="7">
    <source>
        <dbReference type="ARBA" id="ARBA00023136"/>
    </source>
</evidence>
<keyword evidence="4 10" id="KW-0812">Transmembrane</keyword>
<comment type="subcellular location">
    <subcellularLocation>
        <location evidence="1">Cell membrane</location>
        <topology evidence="1">Multi-pass membrane protein</topology>
    </subcellularLocation>
</comment>
<feature type="transmembrane region" description="Helical" evidence="11">
    <location>
        <begin position="129"/>
        <end position="150"/>
    </location>
</feature>